<keyword evidence="2" id="KW-0812">Transmembrane</keyword>
<dbReference type="Pfam" id="PF14155">
    <property type="entry name" value="DUF4307"/>
    <property type="match status" value="1"/>
</dbReference>
<sequence length="151" mass="16566">MTDQDSQSPTSQTIEEQRYGSSRSASISGQVIVIGVVLVLVISGLYMWNQWRNESSPDVSISSAGFDRPNDSLLNFTIDVTRDDASRAAYCIVTALDYDKNEVGRREFVIPSGGEKTERFKVAIPTRARAVAGKEYGCSTEIPGYLDNSDT</sequence>
<gene>
    <name evidence="3" type="ORF">DI525_04370</name>
</gene>
<evidence type="ECO:0000313" key="3">
    <source>
        <dbReference type="EMBL" id="PZR05512.1"/>
    </source>
</evidence>
<evidence type="ECO:0000313" key="4">
    <source>
        <dbReference type="Proteomes" id="UP000249432"/>
    </source>
</evidence>
<evidence type="ECO:0000256" key="2">
    <source>
        <dbReference type="SAM" id="Phobius"/>
    </source>
</evidence>
<dbReference type="RefSeq" id="WP_303734566.1">
    <property type="nucleotide sequence ID" value="NZ_CAKZHK010000008.1"/>
</dbReference>
<name>A0A2W5SRH4_9CORY</name>
<accession>A0A2W5SRH4</accession>
<dbReference type="EMBL" id="QFRA01000006">
    <property type="protein sequence ID" value="PZR05512.1"/>
    <property type="molecule type" value="Genomic_DNA"/>
</dbReference>
<evidence type="ECO:0000256" key="1">
    <source>
        <dbReference type="SAM" id="MobiDB-lite"/>
    </source>
</evidence>
<keyword evidence="2" id="KW-1133">Transmembrane helix</keyword>
<feature type="region of interest" description="Disordered" evidence="1">
    <location>
        <begin position="1"/>
        <end position="20"/>
    </location>
</feature>
<dbReference type="Proteomes" id="UP000249432">
    <property type="component" value="Unassembled WGS sequence"/>
</dbReference>
<dbReference type="AlphaFoldDB" id="A0A2W5SRH4"/>
<keyword evidence="2" id="KW-0472">Membrane</keyword>
<organism evidence="3 4">
    <name type="scientific">Corynebacterium kroppenstedtii</name>
    <dbReference type="NCBI Taxonomy" id="161879"/>
    <lineage>
        <taxon>Bacteria</taxon>
        <taxon>Bacillati</taxon>
        <taxon>Actinomycetota</taxon>
        <taxon>Actinomycetes</taxon>
        <taxon>Mycobacteriales</taxon>
        <taxon>Corynebacteriaceae</taxon>
        <taxon>Corynebacterium</taxon>
    </lineage>
</organism>
<proteinExistence type="predicted"/>
<comment type="caution">
    <text evidence="3">The sequence shown here is derived from an EMBL/GenBank/DDBJ whole genome shotgun (WGS) entry which is preliminary data.</text>
</comment>
<feature type="transmembrane region" description="Helical" evidence="2">
    <location>
        <begin position="27"/>
        <end position="48"/>
    </location>
</feature>
<protein>
    <submittedName>
        <fullName evidence="3">DUF4307 domain-containing protein</fullName>
    </submittedName>
</protein>
<reference evidence="3 4" key="1">
    <citation type="submission" date="2017-08" db="EMBL/GenBank/DDBJ databases">
        <title>Infants hospitalized years apart are colonized by the same room-sourced microbial strains.</title>
        <authorList>
            <person name="Brooks B."/>
            <person name="Olm M.R."/>
            <person name="Firek B.A."/>
            <person name="Baker R."/>
            <person name="Thomas B.C."/>
            <person name="Morowitz M.J."/>
            <person name="Banfield J.F."/>
        </authorList>
    </citation>
    <scope>NUCLEOTIDE SEQUENCE [LARGE SCALE GENOMIC DNA]</scope>
    <source>
        <strain evidence="3">S2_003_000_R1_3</strain>
    </source>
</reference>
<dbReference type="InterPro" id="IPR025443">
    <property type="entry name" value="DUF4307"/>
</dbReference>